<keyword evidence="4" id="KW-1185">Reference proteome</keyword>
<dbReference type="Proteomes" id="UP000278804">
    <property type="component" value="Chromosome"/>
</dbReference>
<name>A0A3S5HJW3_9FIRM</name>
<dbReference type="PANTHER" id="PTHR34293">
    <property type="entry name" value="HTH-TYPE TRANSCRIPTIONAL REGULATOR TRMBL2"/>
    <property type="match status" value="1"/>
</dbReference>
<dbReference type="Gene3D" id="1.10.10.10">
    <property type="entry name" value="Winged helix-like DNA-binding domain superfamily/Winged helix DNA-binding domain"/>
    <property type="match status" value="1"/>
</dbReference>
<feature type="domain" description="Transcription regulator TrmB C-terminal" evidence="2">
    <location>
        <begin position="108"/>
        <end position="174"/>
    </location>
</feature>
<dbReference type="InterPro" id="IPR051797">
    <property type="entry name" value="TrmB-like"/>
</dbReference>
<dbReference type="SUPFAM" id="SSF46785">
    <property type="entry name" value="Winged helix' DNA-binding domain"/>
    <property type="match status" value="1"/>
</dbReference>
<dbReference type="InterPro" id="IPR021586">
    <property type="entry name" value="Tscrpt_reg_TrmB_C"/>
</dbReference>
<dbReference type="Pfam" id="PF11495">
    <property type="entry name" value="Regulator_TrmB"/>
    <property type="match status" value="1"/>
</dbReference>
<accession>A0A3S5HJW3</accession>
<dbReference type="InterPro" id="IPR002831">
    <property type="entry name" value="Tscrpt_reg_TrmB_N"/>
</dbReference>
<evidence type="ECO:0000259" key="1">
    <source>
        <dbReference type="Pfam" id="PF01978"/>
    </source>
</evidence>
<protein>
    <submittedName>
        <fullName evidence="3">TrmB family transcriptional regulator</fullName>
    </submittedName>
</protein>
<dbReference type="Pfam" id="PF01978">
    <property type="entry name" value="TrmB"/>
    <property type="match status" value="1"/>
</dbReference>
<dbReference type="KEGG" id="eri:EEI45_00250"/>
<dbReference type="RefSeq" id="WP_125163679.1">
    <property type="nucleotide sequence ID" value="NZ_CP034234.1"/>
</dbReference>
<organism evidence="3 4">
    <name type="scientific">Erysipelothrix piscisicarius</name>
    <dbReference type="NCBI Taxonomy" id="2485784"/>
    <lineage>
        <taxon>Bacteria</taxon>
        <taxon>Bacillati</taxon>
        <taxon>Bacillota</taxon>
        <taxon>Erysipelotrichia</taxon>
        <taxon>Erysipelotrichales</taxon>
        <taxon>Erysipelotrichaceae</taxon>
        <taxon>Erysipelothrix</taxon>
    </lineage>
</organism>
<proteinExistence type="predicted"/>
<sequence length="265" mass="30521">MEKAVSLLKSLNFSKSESKVYLTLLQNNPMTGYEASKLSGVARSKVYNILESLRDKGAVLVSKQTDPVHYSAVDIQGVIDNFKYQMNDRLGDVSDELQRFSHKIESTELWSLKGYENVFNRCRRLIHEAKSTVLLQVWKEDLPLIYDELKQFEARSGNLVVILYSKDKNYEVDLKHVYAHGFEEAMLAENRGCRWINLVVDDEALIFGHIEPQNVEVLWTKAPSMVFLAKENVRHDAYCLRLIDALDEEAKKEFGPDLLKIKTLF</sequence>
<dbReference type="InterPro" id="IPR036388">
    <property type="entry name" value="WH-like_DNA-bd_sf"/>
</dbReference>
<dbReference type="CDD" id="cd09124">
    <property type="entry name" value="PLDc_like_TrmB_middle"/>
    <property type="match status" value="1"/>
</dbReference>
<feature type="domain" description="Transcription regulator TrmB N-terminal" evidence="1">
    <location>
        <begin position="8"/>
        <end position="75"/>
    </location>
</feature>
<gene>
    <name evidence="3" type="ORF">EEI45_00250</name>
</gene>
<evidence type="ECO:0000313" key="4">
    <source>
        <dbReference type="Proteomes" id="UP000278804"/>
    </source>
</evidence>
<evidence type="ECO:0000259" key="2">
    <source>
        <dbReference type="Pfam" id="PF11495"/>
    </source>
</evidence>
<evidence type="ECO:0000313" key="3">
    <source>
        <dbReference type="EMBL" id="AZK43453.1"/>
    </source>
</evidence>
<dbReference type="PANTHER" id="PTHR34293:SF1">
    <property type="entry name" value="HTH-TYPE TRANSCRIPTIONAL REGULATOR TRMBL2"/>
    <property type="match status" value="1"/>
</dbReference>
<dbReference type="InterPro" id="IPR036390">
    <property type="entry name" value="WH_DNA-bd_sf"/>
</dbReference>
<dbReference type="EMBL" id="CP034234">
    <property type="protein sequence ID" value="AZK43453.1"/>
    <property type="molecule type" value="Genomic_DNA"/>
</dbReference>
<reference evidence="3 4" key="1">
    <citation type="journal article" date="2020" name="Int. J. Syst. Evol. Microbiol.">
        <title>Description of Erysipelothrix piscisicarius sp. nov., an emergent fish pathogen, and assessment of virulence using a tiger barb (Puntigrus tetrazona) infection model.</title>
        <authorList>
            <person name="Pomaranski E.K."/>
            <person name="Griffin M.J."/>
            <person name="Camus A.C."/>
            <person name="Armwood A.R."/>
            <person name="Shelley J."/>
            <person name="Waldbieser G.C."/>
            <person name="LaFrentz B.R."/>
            <person name="Garcia J.C."/>
            <person name="Yanong R."/>
            <person name="Soto E."/>
        </authorList>
    </citation>
    <scope>NUCLEOTIDE SEQUENCE [LARGE SCALE GENOMIC DNA]</scope>
    <source>
        <strain evidence="3 4">15TAL0474</strain>
    </source>
</reference>
<dbReference type="AlphaFoldDB" id="A0A3S5HJW3"/>